<evidence type="ECO:0000313" key="1">
    <source>
        <dbReference type="EMBL" id="CRG52296.1"/>
    </source>
</evidence>
<reference evidence="1 2" key="1">
    <citation type="submission" date="2015-03" db="EMBL/GenBank/DDBJ databases">
        <authorList>
            <consortium name="Pathogen Informatics"/>
            <person name="Murphy D."/>
        </authorList>
    </citation>
    <scope>NUCLEOTIDE SEQUENCE [LARGE SCALE GENOMIC DNA]</scope>
    <source>
        <strain evidence="1 2">WP-931201</strain>
    </source>
</reference>
<dbReference type="EMBL" id="CVMG01000044">
    <property type="protein sequence ID" value="CRG52296.1"/>
    <property type="molecule type" value="Genomic_DNA"/>
</dbReference>
<name>A0ABP1ZLB3_9GAMM</name>
<dbReference type="Proteomes" id="UP000047420">
    <property type="component" value="Unassembled WGS sequence"/>
</dbReference>
<keyword evidence="2" id="KW-1185">Reference proteome</keyword>
<sequence>MTNLANWAPNWQKDERFSRNATRRLIEKACAMDTQLYNAYCSGTLTVIAGPHRKAGPNGGGDARWHMTLRPEPGSPCWHVILDKCVTRPVDINRREHLGHHF</sequence>
<gene>
    <name evidence="1" type="ORF">ERS008478_03965</name>
</gene>
<accession>A0ABP1ZLB3</accession>
<organism evidence="1 2">
    <name type="scientific">Yersinia wautersii</name>
    <dbReference type="NCBI Taxonomy" id="1341643"/>
    <lineage>
        <taxon>Bacteria</taxon>
        <taxon>Pseudomonadati</taxon>
        <taxon>Pseudomonadota</taxon>
        <taxon>Gammaproteobacteria</taxon>
        <taxon>Enterobacterales</taxon>
        <taxon>Yersiniaceae</taxon>
        <taxon>Yersinia</taxon>
    </lineage>
</organism>
<protein>
    <submittedName>
        <fullName evidence="1">Uncharacterized protein</fullName>
    </submittedName>
</protein>
<evidence type="ECO:0000313" key="2">
    <source>
        <dbReference type="Proteomes" id="UP000047420"/>
    </source>
</evidence>
<comment type="caution">
    <text evidence="1">The sequence shown here is derived from an EMBL/GenBank/DDBJ whole genome shotgun (WGS) entry which is preliminary data.</text>
</comment>
<proteinExistence type="predicted"/>